<dbReference type="GO" id="GO:0008961">
    <property type="term" value="F:phosphatidylglycerol-prolipoprotein diacylglyceryl transferase activity"/>
    <property type="evidence" value="ECO:0007669"/>
    <property type="project" value="InterPro"/>
</dbReference>
<proteinExistence type="inferred from homology"/>
<name>A0A1F5G2X3_9BACT</name>
<dbReference type="Pfam" id="PF01790">
    <property type="entry name" value="LGT"/>
    <property type="match status" value="1"/>
</dbReference>
<comment type="caution">
    <text evidence="8">The sequence shown here is derived from an EMBL/GenBank/DDBJ whole genome shotgun (WGS) entry which is preliminary data.</text>
</comment>
<feature type="transmembrane region" description="Helical" evidence="7">
    <location>
        <begin position="12"/>
        <end position="32"/>
    </location>
</feature>
<dbReference type="GO" id="GO:0005886">
    <property type="term" value="C:plasma membrane"/>
    <property type="evidence" value="ECO:0007669"/>
    <property type="project" value="InterPro"/>
</dbReference>
<dbReference type="Proteomes" id="UP000176628">
    <property type="component" value="Unassembled WGS sequence"/>
</dbReference>
<feature type="transmembrane region" description="Helical" evidence="7">
    <location>
        <begin position="223"/>
        <end position="239"/>
    </location>
</feature>
<feature type="transmembrane region" description="Helical" evidence="7">
    <location>
        <begin position="193"/>
        <end position="211"/>
    </location>
</feature>
<keyword evidence="4 7" id="KW-0812">Transmembrane</keyword>
<evidence type="ECO:0008006" key="10">
    <source>
        <dbReference type="Google" id="ProtNLM"/>
    </source>
</evidence>
<comment type="similarity">
    <text evidence="1">Belongs to the Lgt family.</text>
</comment>
<evidence type="ECO:0000256" key="1">
    <source>
        <dbReference type="ARBA" id="ARBA00007150"/>
    </source>
</evidence>
<evidence type="ECO:0000256" key="3">
    <source>
        <dbReference type="ARBA" id="ARBA00022679"/>
    </source>
</evidence>
<evidence type="ECO:0000256" key="5">
    <source>
        <dbReference type="ARBA" id="ARBA00022989"/>
    </source>
</evidence>
<dbReference type="PANTHER" id="PTHR30589">
    <property type="entry name" value="PROLIPOPROTEIN DIACYLGLYCERYL TRANSFERASE"/>
    <property type="match status" value="1"/>
</dbReference>
<dbReference type="InterPro" id="IPR001640">
    <property type="entry name" value="Lgt"/>
</dbReference>
<dbReference type="GO" id="GO:0042158">
    <property type="term" value="P:lipoprotein biosynthetic process"/>
    <property type="evidence" value="ECO:0007669"/>
    <property type="project" value="InterPro"/>
</dbReference>
<keyword evidence="5 7" id="KW-1133">Transmembrane helix</keyword>
<dbReference type="AlphaFoldDB" id="A0A1F5G2X3"/>
<evidence type="ECO:0000256" key="6">
    <source>
        <dbReference type="ARBA" id="ARBA00023136"/>
    </source>
</evidence>
<feature type="transmembrane region" description="Helical" evidence="7">
    <location>
        <begin position="161"/>
        <end position="181"/>
    </location>
</feature>
<reference evidence="8 9" key="1">
    <citation type="journal article" date="2016" name="Nat. Commun.">
        <title>Thousands of microbial genomes shed light on interconnected biogeochemical processes in an aquifer system.</title>
        <authorList>
            <person name="Anantharaman K."/>
            <person name="Brown C.T."/>
            <person name="Hug L.A."/>
            <person name="Sharon I."/>
            <person name="Castelle C.J."/>
            <person name="Probst A.J."/>
            <person name="Thomas B.C."/>
            <person name="Singh A."/>
            <person name="Wilkins M.J."/>
            <person name="Karaoz U."/>
            <person name="Brodie E.L."/>
            <person name="Williams K.H."/>
            <person name="Hubbard S.S."/>
            <person name="Banfield J.F."/>
        </authorList>
    </citation>
    <scope>NUCLEOTIDE SEQUENCE [LARGE SCALE GENOMIC DNA]</scope>
</reference>
<evidence type="ECO:0000256" key="4">
    <source>
        <dbReference type="ARBA" id="ARBA00022692"/>
    </source>
</evidence>
<dbReference type="EMBL" id="MFAV01000029">
    <property type="protein sequence ID" value="OGD86177.1"/>
    <property type="molecule type" value="Genomic_DNA"/>
</dbReference>
<feature type="transmembrane region" description="Helical" evidence="7">
    <location>
        <begin position="118"/>
        <end position="141"/>
    </location>
</feature>
<evidence type="ECO:0000313" key="8">
    <source>
        <dbReference type="EMBL" id="OGD86177.1"/>
    </source>
</evidence>
<gene>
    <name evidence="8" type="ORF">A2Z23_02285</name>
</gene>
<evidence type="ECO:0000256" key="2">
    <source>
        <dbReference type="ARBA" id="ARBA00022475"/>
    </source>
</evidence>
<feature type="transmembrane region" description="Helical" evidence="7">
    <location>
        <begin position="83"/>
        <end position="106"/>
    </location>
</feature>
<keyword evidence="6 7" id="KW-0472">Membrane</keyword>
<dbReference type="PANTHER" id="PTHR30589:SF0">
    <property type="entry name" value="PHOSPHATIDYLGLYCEROL--PROLIPOPROTEIN DIACYLGLYCERYL TRANSFERASE"/>
    <property type="match status" value="1"/>
</dbReference>
<accession>A0A1F5G2X3</accession>
<evidence type="ECO:0000256" key="7">
    <source>
        <dbReference type="SAM" id="Phobius"/>
    </source>
</evidence>
<feature type="transmembrane region" description="Helical" evidence="7">
    <location>
        <begin position="44"/>
        <end position="63"/>
    </location>
</feature>
<protein>
    <recommendedName>
        <fullName evidence="10">Prolipoprotein diacylglyceryl transferase</fullName>
    </recommendedName>
</protein>
<keyword evidence="2" id="KW-1003">Cell membrane</keyword>
<organism evidence="8 9">
    <name type="scientific">Candidatus Curtissbacteria bacterium RBG_16_39_7</name>
    <dbReference type="NCBI Taxonomy" id="1797707"/>
    <lineage>
        <taxon>Bacteria</taxon>
        <taxon>Candidatus Curtissiibacteriota</taxon>
    </lineage>
</organism>
<evidence type="ECO:0000313" key="9">
    <source>
        <dbReference type="Proteomes" id="UP000176628"/>
    </source>
</evidence>
<keyword evidence="3" id="KW-0808">Transferase</keyword>
<sequence>MFPVLFSIGSFTFYTFNLFLIVGLFAALYFVWQKAREEAEEEEKILDIALLATICGLLGGRIVEGILSWKAFGLDFYKLLAFWAYPGFSAWGALGVSAAVLFLIYRRRLLAFAKILDYLSYGLAVFLPFGFLGHIFAGSYFGSQTQFFWGVSIPGLLGKRHPTAIIGFLVSLIILSAVAKFNSKKHFTGATTLAFLSLFSLLIFVLEWLRGDSLYLERKIENLIFSAIVLIASLSLFYLKSKRNIRKDLGLAPKALSIIYTSFVLRAAKFKNLILKRRNKSWRIPETHYKI</sequence>